<dbReference type="Gene3D" id="1.10.10.10">
    <property type="entry name" value="Winged helix-like DNA-binding domain superfamily/Winged helix DNA-binding domain"/>
    <property type="match status" value="1"/>
</dbReference>
<organism evidence="1 2">
    <name type="scientific">Arcticibacter pallidicorallinus</name>
    <dbReference type="NCBI Taxonomy" id="1259464"/>
    <lineage>
        <taxon>Bacteria</taxon>
        <taxon>Pseudomonadati</taxon>
        <taxon>Bacteroidota</taxon>
        <taxon>Sphingobacteriia</taxon>
        <taxon>Sphingobacteriales</taxon>
        <taxon>Sphingobacteriaceae</taxon>
        <taxon>Arcticibacter</taxon>
    </lineage>
</organism>
<dbReference type="PANTHER" id="PTHR46577">
    <property type="entry name" value="HTH-TYPE TRANSCRIPTIONAL REGULATORY PROTEIN GABR"/>
    <property type="match status" value="1"/>
</dbReference>
<dbReference type="SUPFAM" id="SSF53383">
    <property type="entry name" value="PLP-dependent transferases"/>
    <property type="match status" value="1"/>
</dbReference>
<dbReference type="SUPFAM" id="SSF46785">
    <property type="entry name" value="Winged helix' DNA-binding domain"/>
    <property type="match status" value="1"/>
</dbReference>
<evidence type="ECO:0000313" key="2">
    <source>
        <dbReference type="Proteomes" id="UP000238034"/>
    </source>
</evidence>
<comment type="caution">
    <text evidence="1">The sequence shown here is derived from an EMBL/GenBank/DDBJ whole genome shotgun (WGS) entry which is preliminary data.</text>
</comment>
<reference evidence="1 2" key="1">
    <citation type="submission" date="2018-03" db="EMBL/GenBank/DDBJ databases">
        <title>Genomic Encyclopedia of Type Strains, Phase III (KMG-III): the genomes of soil and plant-associated and newly described type strains.</title>
        <authorList>
            <person name="Whitman W."/>
        </authorList>
    </citation>
    <scope>NUCLEOTIDE SEQUENCE [LARGE SCALE GENOMIC DNA]</scope>
    <source>
        <strain evidence="1 2">CGMCC 1.9313</strain>
    </source>
</reference>
<dbReference type="Gene3D" id="3.40.640.10">
    <property type="entry name" value="Type I PLP-dependent aspartate aminotransferase-like (Major domain)"/>
    <property type="match status" value="1"/>
</dbReference>
<sequence>MDDLSKTLLYQPLNSALCLRKQIVDRIILLRESLAPGSEVRLPPSRYLAKIYRTCHITVYHAYRRLKEKGIIIVKGSRTYLVPLIKEEISTINQFSSAQEEPAGYRRLASFLPPSLDVAILEMRAEPNLGTISDKMHKAVYSRARGKLAGVCSEKVLSEQIVKKLYALGLYTGMENIFIPGRGTALKAVAAAILERDDLVVMESEQDACPYTIFRSLGCEVAVTGSEEEHGMDMDALQEICRSRKVRAVFIRPDSSWPFGMITSERNRDRLIELSKAYNFRIIAYEFESEYAMTNLPRRLSVKQHAGRVIFVSVVSRASRLWEQAGFVVAETGLVRVLKENDALLDGPRCRSMDQIAIIMHKNGSLCTEANKLIRGHSSRIETISNILKARLAKRARVIEPSCGRFIVIQLQQAIHVKHLVSLSVHQNLNYHERNHHLKEDQTVSCLRIEYTLFNKAEWVNLANALTEILL</sequence>
<protein>
    <submittedName>
        <fullName evidence="1">DNA-binding transcriptional MocR family regulator</fullName>
    </submittedName>
</protein>
<dbReference type="EMBL" id="PVTH01000001">
    <property type="protein sequence ID" value="PRY55273.1"/>
    <property type="molecule type" value="Genomic_DNA"/>
</dbReference>
<dbReference type="RefSeq" id="WP_106290559.1">
    <property type="nucleotide sequence ID" value="NZ_PVTH01000001.1"/>
</dbReference>
<dbReference type="AlphaFoldDB" id="A0A2T0UBI4"/>
<keyword evidence="2" id="KW-1185">Reference proteome</keyword>
<dbReference type="PANTHER" id="PTHR46577:SF1">
    <property type="entry name" value="HTH-TYPE TRANSCRIPTIONAL REGULATORY PROTEIN GABR"/>
    <property type="match status" value="1"/>
</dbReference>
<dbReference type="InterPro" id="IPR036390">
    <property type="entry name" value="WH_DNA-bd_sf"/>
</dbReference>
<dbReference type="OrthoDB" id="791844at2"/>
<dbReference type="InterPro" id="IPR051446">
    <property type="entry name" value="HTH_trans_reg/aminotransferase"/>
</dbReference>
<gene>
    <name evidence="1" type="ORF">B0I27_101242</name>
</gene>
<dbReference type="Proteomes" id="UP000238034">
    <property type="component" value="Unassembled WGS sequence"/>
</dbReference>
<dbReference type="GO" id="GO:0003677">
    <property type="term" value="F:DNA binding"/>
    <property type="evidence" value="ECO:0007669"/>
    <property type="project" value="UniProtKB-KW"/>
</dbReference>
<proteinExistence type="predicted"/>
<keyword evidence="1" id="KW-0238">DNA-binding</keyword>
<dbReference type="InterPro" id="IPR036388">
    <property type="entry name" value="WH-like_DNA-bd_sf"/>
</dbReference>
<dbReference type="InterPro" id="IPR015424">
    <property type="entry name" value="PyrdxlP-dep_Trfase"/>
</dbReference>
<evidence type="ECO:0000313" key="1">
    <source>
        <dbReference type="EMBL" id="PRY55273.1"/>
    </source>
</evidence>
<name>A0A2T0UBI4_9SPHI</name>
<accession>A0A2T0UBI4</accession>
<dbReference type="InterPro" id="IPR015421">
    <property type="entry name" value="PyrdxlP-dep_Trfase_major"/>
</dbReference>